<evidence type="ECO:0000256" key="1">
    <source>
        <dbReference type="SAM" id="Phobius"/>
    </source>
</evidence>
<dbReference type="AlphaFoldDB" id="A0A2M8KY56"/>
<dbReference type="Proteomes" id="UP000229098">
    <property type="component" value="Unassembled WGS sequence"/>
</dbReference>
<dbReference type="EMBL" id="PFEF01000003">
    <property type="protein sequence ID" value="PJE64827.1"/>
    <property type="molecule type" value="Genomic_DNA"/>
</dbReference>
<evidence type="ECO:0000313" key="3">
    <source>
        <dbReference type="Proteomes" id="UP000229098"/>
    </source>
</evidence>
<keyword evidence="1" id="KW-0472">Membrane</keyword>
<name>A0A2M8KY56_9BACT</name>
<accession>A0A2M8KY56</accession>
<feature type="transmembrane region" description="Helical" evidence="1">
    <location>
        <begin position="46"/>
        <end position="67"/>
    </location>
</feature>
<keyword evidence="1" id="KW-0812">Transmembrane</keyword>
<gene>
    <name evidence="2" type="ORF">COU90_01015</name>
</gene>
<protein>
    <submittedName>
        <fullName evidence="2">Uncharacterized protein</fullName>
    </submittedName>
</protein>
<proteinExistence type="predicted"/>
<organism evidence="2 3">
    <name type="scientific">Candidatus Ryanbacteria bacterium CG10_big_fil_rev_8_21_14_0_10_43_42</name>
    <dbReference type="NCBI Taxonomy" id="1974864"/>
    <lineage>
        <taxon>Bacteria</taxon>
        <taxon>Candidatus Ryaniibacteriota</taxon>
    </lineage>
</organism>
<reference evidence="3" key="1">
    <citation type="submission" date="2017-09" db="EMBL/GenBank/DDBJ databases">
        <title>Depth-based differentiation of microbial function through sediment-hosted aquifers and enrichment of novel symbionts in the deep terrestrial subsurface.</title>
        <authorList>
            <person name="Probst A.J."/>
            <person name="Ladd B."/>
            <person name="Jarett J.K."/>
            <person name="Geller-Mcgrath D.E."/>
            <person name="Sieber C.M.K."/>
            <person name="Emerson J.B."/>
            <person name="Anantharaman K."/>
            <person name="Thomas B.C."/>
            <person name="Malmstrom R."/>
            <person name="Stieglmeier M."/>
            <person name="Klingl A."/>
            <person name="Woyke T."/>
            <person name="Ryan C.M."/>
            <person name="Banfield J.F."/>
        </authorList>
    </citation>
    <scope>NUCLEOTIDE SEQUENCE [LARGE SCALE GENOMIC DNA]</scope>
</reference>
<sequence>MEIIITTLDVVGKLMIAYTAIRVHWRVRQEHRIDKRVFREMRQEHVVGIFGMIFIIIAYILEIIFVLS</sequence>
<evidence type="ECO:0000313" key="2">
    <source>
        <dbReference type="EMBL" id="PJE64827.1"/>
    </source>
</evidence>
<keyword evidence="1" id="KW-1133">Transmembrane helix</keyword>
<comment type="caution">
    <text evidence="2">The sequence shown here is derived from an EMBL/GenBank/DDBJ whole genome shotgun (WGS) entry which is preliminary data.</text>
</comment>